<dbReference type="OrthoDB" id="5511726at2"/>
<keyword evidence="2" id="KW-1185">Reference proteome</keyword>
<evidence type="ECO:0000313" key="1">
    <source>
        <dbReference type="EMBL" id="EYF08510.1"/>
    </source>
</evidence>
<dbReference type="Proteomes" id="UP000019678">
    <property type="component" value="Unassembled WGS sequence"/>
</dbReference>
<dbReference type="STRING" id="1192034.CAP_4040"/>
<reference evidence="1 2" key="1">
    <citation type="submission" date="2013-05" db="EMBL/GenBank/DDBJ databases">
        <title>Genome assembly of Chondromyces apiculatus DSM 436.</title>
        <authorList>
            <person name="Sharma G."/>
            <person name="Khatri I."/>
            <person name="Kaur C."/>
            <person name="Mayilraj S."/>
            <person name="Subramanian S."/>
        </authorList>
    </citation>
    <scope>NUCLEOTIDE SEQUENCE [LARGE SCALE GENOMIC DNA]</scope>
    <source>
        <strain evidence="1 2">DSM 436</strain>
    </source>
</reference>
<sequence length="156" mass="16703">MTKTATLARRERERERAATLGPGVHLATVEMRAGDTYRIRTTAGARLAAVLADGVEPALIDDCLRHGRMILACDTERGPTIVGAVQTTRSVGVDEDGALAFAAKSIRLKAEQTLRIEAGPIAITVDKAGVLRLQGDKMTIDMGTLIRLVSTRVELP</sequence>
<dbReference type="RefSeq" id="WP_052373979.1">
    <property type="nucleotide sequence ID" value="NZ_ASRX01000003.1"/>
</dbReference>
<gene>
    <name evidence="1" type="ORF">CAP_4040</name>
</gene>
<dbReference type="EMBL" id="ASRX01000003">
    <property type="protein sequence ID" value="EYF08510.1"/>
    <property type="molecule type" value="Genomic_DNA"/>
</dbReference>
<name>A0A017TI49_9BACT</name>
<proteinExistence type="predicted"/>
<protein>
    <submittedName>
        <fullName evidence="1">Uncharacterized protein</fullName>
    </submittedName>
</protein>
<accession>A0A017TI49</accession>
<organism evidence="1 2">
    <name type="scientific">Chondromyces apiculatus DSM 436</name>
    <dbReference type="NCBI Taxonomy" id="1192034"/>
    <lineage>
        <taxon>Bacteria</taxon>
        <taxon>Pseudomonadati</taxon>
        <taxon>Myxococcota</taxon>
        <taxon>Polyangia</taxon>
        <taxon>Polyangiales</taxon>
        <taxon>Polyangiaceae</taxon>
        <taxon>Chondromyces</taxon>
    </lineage>
</organism>
<dbReference type="AlphaFoldDB" id="A0A017TI49"/>
<comment type="caution">
    <text evidence="1">The sequence shown here is derived from an EMBL/GenBank/DDBJ whole genome shotgun (WGS) entry which is preliminary data.</text>
</comment>
<evidence type="ECO:0000313" key="2">
    <source>
        <dbReference type="Proteomes" id="UP000019678"/>
    </source>
</evidence>